<evidence type="ECO:0000313" key="2">
    <source>
        <dbReference type="EMBL" id="KIE10436.1"/>
    </source>
</evidence>
<reference evidence="2" key="1">
    <citation type="journal article" date="2015" name="Genome Announc.">
        <title>Draft Genome Sequence of Tolypothrix boutellei Strain VB521301.</title>
        <authorList>
            <person name="Chandrababunaidu M.M."/>
            <person name="Singh D."/>
            <person name="Sen D."/>
            <person name="Bhan S."/>
            <person name="Das S."/>
            <person name="Gupta A."/>
            <person name="Adhikary S.P."/>
            <person name="Tripathy S."/>
        </authorList>
    </citation>
    <scope>NUCLEOTIDE SEQUENCE</scope>
    <source>
        <strain evidence="2">VB521301</strain>
    </source>
</reference>
<dbReference type="STRING" id="1479485.DA73_0217915"/>
<sequence length="277" mass="31890">MEDDNLSSLYDDVILNIRPQIQGLKRGILYKTIQILLEEEKSEIQEKTHLICEFLGIKANAYQIEDEKIVKSLVEVVFIKRQFLIRNTPCSGLIESFSKLVNQSINNNEESMNWIIVTACTLVGVIYCQQYLSKNRHTQAKYKQKFEKVKQQVIPIEPVPADLCLIVPASIAGNFKNGSNLTTDELINLIDNASYFLCTTLKNADLNEKKLEITEDFISSDSKREVYMRIKIYDGKNLIDQKIPYYLKSNLPKHTLYIIEQLACLKNLSGLEKFNRV</sequence>
<evidence type="ECO:0000313" key="3">
    <source>
        <dbReference type="Proteomes" id="UP000029738"/>
    </source>
</evidence>
<dbReference type="EMBL" id="JHEG02000048">
    <property type="protein sequence ID" value="KIE10436.1"/>
    <property type="molecule type" value="Genomic_DNA"/>
</dbReference>
<gene>
    <name evidence="2" type="ORF">DA73_0217915</name>
    <name evidence="1" type="ORF">DA73_0400013685</name>
</gene>
<dbReference type="RefSeq" id="WP_038073843.1">
    <property type="nucleotide sequence ID" value="NZ_JHEG04000001.1"/>
</dbReference>
<keyword evidence="3" id="KW-1185">Reference proteome</keyword>
<evidence type="ECO:0000313" key="1">
    <source>
        <dbReference type="EMBL" id="KAF3886411.1"/>
    </source>
</evidence>
<dbReference type="OrthoDB" id="462297at2"/>
<accession>A0A0C1NCG2</accession>
<reference evidence="1" key="2">
    <citation type="submission" date="2019-11" db="EMBL/GenBank/DDBJ databases">
        <title>Improved Assembly of Tolypothrix boutellei genome.</title>
        <authorList>
            <person name="Sarangi A.N."/>
            <person name="Mukherjee M."/>
            <person name="Ghosh S."/>
            <person name="Singh D."/>
            <person name="Das A."/>
            <person name="Kant S."/>
            <person name="Prusty A."/>
            <person name="Tripathy S."/>
        </authorList>
    </citation>
    <scope>NUCLEOTIDE SEQUENCE</scope>
    <source>
        <strain evidence="1">VB521301</strain>
    </source>
</reference>
<dbReference type="Proteomes" id="UP000029738">
    <property type="component" value="Unassembled WGS sequence"/>
</dbReference>
<dbReference type="AlphaFoldDB" id="A0A0C1NCG2"/>
<name>A0A0C1NCG2_9CYAN</name>
<protein>
    <submittedName>
        <fullName evidence="2">Uncharacterized protein</fullName>
    </submittedName>
</protein>
<organism evidence="2">
    <name type="scientific">Tolypothrix bouteillei VB521301</name>
    <dbReference type="NCBI Taxonomy" id="1479485"/>
    <lineage>
        <taxon>Bacteria</taxon>
        <taxon>Bacillati</taxon>
        <taxon>Cyanobacteriota</taxon>
        <taxon>Cyanophyceae</taxon>
        <taxon>Nostocales</taxon>
        <taxon>Tolypothrichaceae</taxon>
        <taxon>Tolypothrix</taxon>
    </lineage>
</organism>
<comment type="caution">
    <text evidence="2">The sequence shown here is derived from an EMBL/GenBank/DDBJ whole genome shotgun (WGS) entry which is preliminary data.</text>
</comment>
<dbReference type="EMBL" id="JHEG04000001">
    <property type="protein sequence ID" value="KAF3886411.1"/>
    <property type="molecule type" value="Genomic_DNA"/>
</dbReference>
<proteinExistence type="predicted"/>